<evidence type="ECO:0000313" key="4">
    <source>
        <dbReference type="EMBL" id="JAB55206.1"/>
    </source>
</evidence>
<dbReference type="AlphaFoldDB" id="U5EPJ6"/>
<sequence length="337" mass="38059">AEAQRLIGISLAKIAQSRVSRGGVSLHKNLLVATVLQKARYIFMEEAYHIVHGHYLQHNKCLEMQHQQQQQQQQLQQQQQQQQQQLDDEFNHNNDEIINDNENESAIENRESDENNEIDEIFRPKSSELNLCDDKENNPPSESTETSSSTTTTTTTSTSELIYLDLDNNNKNYSNENSSNGGNKRRREITEWETEEAVLSILPKRLRSDSLDSCDSSVTTLTTDDSSDYFNNNSNDSVFLDNANKLSESVSNELLCEEKELDLSINSTNNSNSNNNNSSKGIEGIDRITSLVSIFSFGNLTRSVSTPDFCSAQAKESENSIAQLQQHTQRSYLTMTV</sequence>
<proteinExistence type="evidence at transcript level"/>
<feature type="non-terminal residue" evidence="4">
    <location>
        <position position="1"/>
    </location>
</feature>
<comment type="similarity">
    <text evidence="1">Belongs to the IER family.</text>
</comment>
<keyword evidence="2" id="KW-0175">Coiled coil</keyword>
<feature type="region of interest" description="Disordered" evidence="3">
    <location>
        <begin position="93"/>
        <end position="188"/>
    </location>
</feature>
<evidence type="ECO:0000256" key="1">
    <source>
        <dbReference type="ARBA" id="ARBA00006186"/>
    </source>
</evidence>
<dbReference type="InterPro" id="IPR008653">
    <property type="entry name" value="IER"/>
</dbReference>
<organism evidence="4">
    <name type="scientific">Corethrella appendiculata</name>
    <dbReference type="NCBI Taxonomy" id="1370023"/>
    <lineage>
        <taxon>Eukaryota</taxon>
        <taxon>Metazoa</taxon>
        <taxon>Ecdysozoa</taxon>
        <taxon>Arthropoda</taxon>
        <taxon>Hexapoda</taxon>
        <taxon>Insecta</taxon>
        <taxon>Pterygota</taxon>
        <taxon>Neoptera</taxon>
        <taxon>Endopterygota</taxon>
        <taxon>Diptera</taxon>
        <taxon>Nematocera</taxon>
        <taxon>Culicoidea</taxon>
        <taxon>Chaoboridae</taxon>
        <taxon>Corethrella</taxon>
    </lineage>
</organism>
<reference evidence="4" key="1">
    <citation type="journal article" date="2014" name="Insect Biochem. Mol. Biol.">
        <title>An insight into the sialome of the frog biting fly, Corethrella appendiculata.</title>
        <authorList>
            <person name="Ribeiro J.M.C."/>
            <person name="Chagas A.C."/>
            <person name="Pham V.M."/>
            <person name="Lounibos L.P."/>
            <person name="Calvo E."/>
        </authorList>
    </citation>
    <scope>NUCLEOTIDE SEQUENCE</scope>
    <source>
        <tissue evidence="4">Salivary glands</tissue>
    </source>
</reference>
<dbReference type="Pfam" id="PF05760">
    <property type="entry name" value="IER"/>
    <property type="match status" value="1"/>
</dbReference>
<feature type="compositionally biased region" description="Basic and acidic residues" evidence="3">
    <location>
        <begin position="120"/>
        <end position="137"/>
    </location>
</feature>
<feature type="coiled-coil region" evidence="2">
    <location>
        <begin position="61"/>
        <end position="88"/>
    </location>
</feature>
<evidence type="ECO:0000256" key="3">
    <source>
        <dbReference type="SAM" id="MobiDB-lite"/>
    </source>
</evidence>
<name>U5EPJ6_9DIPT</name>
<evidence type="ECO:0000256" key="2">
    <source>
        <dbReference type="SAM" id="Coils"/>
    </source>
</evidence>
<dbReference type="PANTHER" id="PTHR15895">
    <property type="entry name" value="IMMEDIATE EARLY RESPONSE GENE"/>
    <property type="match status" value="1"/>
</dbReference>
<protein>
    <submittedName>
        <fullName evidence="4">Uncharacterized protein</fullName>
    </submittedName>
</protein>
<accession>U5EPJ6</accession>
<dbReference type="EMBL" id="GANO01004665">
    <property type="protein sequence ID" value="JAB55206.1"/>
    <property type="molecule type" value="mRNA"/>
</dbReference>
<feature type="compositionally biased region" description="Low complexity" evidence="3">
    <location>
        <begin position="141"/>
        <end position="182"/>
    </location>
</feature>